<evidence type="ECO:0000256" key="6">
    <source>
        <dbReference type="ARBA" id="ARBA00023277"/>
    </source>
</evidence>
<evidence type="ECO:0000313" key="14">
    <source>
        <dbReference type="Proteomes" id="UP001212411"/>
    </source>
</evidence>
<feature type="compositionally biased region" description="Acidic residues" evidence="10">
    <location>
        <begin position="156"/>
        <end position="185"/>
    </location>
</feature>
<dbReference type="GO" id="GO:0005975">
    <property type="term" value="P:carbohydrate metabolic process"/>
    <property type="evidence" value="ECO:0007669"/>
    <property type="project" value="InterPro"/>
</dbReference>
<feature type="disulfide bond" evidence="8">
    <location>
        <begin position="233"/>
        <end position="277"/>
    </location>
</feature>
<dbReference type="EMBL" id="CP115612">
    <property type="protein sequence ID" value="WBW73296.1"/>
    <property type="molecule type" value="Genomic_DNA"/>
</dbReference>
<keyword evidence="14" id="KW-1185">Reference proteome</keyword>
<organism evidence="13 14">
    <name type="scientific">Schizosaccharomyces osmophilus</name>
    <dbReference type="NCBI Taxonomy" id="2545709"/>
    <lineage>
        <taxon>Eukaryota</taxon>
        <taxon>Fungi</taxon>
        <taxon>Dikarya</taxon>
        <taxon>Ascomycota</taxon>
        <taxon>Taphrinomycotina</taxon>
        <taxon>Schizosaccharomycetes</taxon>
        <taxon>Schizosaccharomycetales</taxon>
        <taxon>Schizosaccharomycetaceae</taxon>
        <taxon>Schizosaccharomyces</taxon>
    </lineage>
</organism>
<gene>
    <name evidence="13" type="primary">meu7</name>
    <name evidence="13" type="ORF">SOMG_03926</name>
</gene>
<dbReference type="GO" id="GO:0009986">
    <property type="term" value="C:cell surface"/>
    <property type="evidence" value="ECO:0007669"/>
    <property type="project" value="UniProtKB-ARBA"/>
</dbReference>
<comment type="similarity">
    <text evidence="2">Belongs to the glycosyl hydrolase 13 family.</text>
</comment>
<evidence type="ECO:0000256" key="11">
    <source>
        <dbReference type="SAM" id="SignalP"/>
    </source>
</evidence>
<feature type="compositionally biased region" description="Acidic residues" evidence="10">
    <location>
        <begin position="283"/>
        <end position="295"/>
    </location>
</feature>
<keyword evidence="4" id="KW-0378">Hydrolase</keyword>
<keyword evidence="6" id="KW-0119">Carbohydrate metabolism</keyword>
<dbReference type="SUPFAM" id="SSF51011">
    <property type="entry name" value="Glycosyl hydrolase domain"/>
    <property type="match status" value="1"/>
</dbReference>
<feature type="domain" description="Glycosyl hydrolase family 13 catalytic" evidence="12">
    <location>
        <begin position="37"/>
        <end position="520"/>
    </location>
</feature>
<evidence type="ECO:0000259" key="12">
    <source>
        <dbReference type="SMART" id="SM00642"/>
    </source>
</evidence>
<reference evidence="13 14" key="1">
    <citation type="journal article" date="2023" name="G3 (Bethesda)">
        <title>A high-quality reference genome for the fission yeast Schizosaccharomyces osmophilus.</title>
        <authorList>
            <person name="Jia G.S."/>
            <person name="Zhang W.C."/>
            <person name="Liang Y."/>
            <person name="Liu X.H."/>
            <person name="Rhind N."/>
            <person name="Pidoux A."/>
            <person name="Brysch-Herzberg M."/>
            <person name="Du L.L."/>
        </authorList>
    </citation>
    <scope>NUCLEOTIDE SEQUENCE [LARGE SCALE GENOMIC DNA]</scope>
    <source>
        <strain evidence="13 14">CBS 15793</strain>
    </source>
</reference>
<feature type="binding site" evidence="9">
    <location>
        <position position="142"/>
    </location>
    <ligand>
        <name>substrate</name>
    </ligand>
</feature>
<dbReference type="InterPro" id="IPR013777">
    <property type="entry name" value="A-amylase-like"/>
</dbReference>
<dbReference type="InterPro" id="IPR013780">
    <property type="entry name" value="Glyco_hydro_b"/>
</dbReference>
<feature type="compositionally biased region" description="Acidic residues" evidence="10">
    <location>
        <begin position="261"/>
        <end position="273"/>
    </location>
</feature>
<dbReference type="Pfam" id="PF00128">
    <property type="entry name" value="Alpha-amylase"/>
    <property type="match status" value="1"/>
</dbReference>
<keyword evidence="7" id="KW-0326">Glycosidase</keyword>
<dbReference type="RefSeq" id="XP_056037539.1">
    <property type="nucleotide sequence ID" value="XM_056182713.1"/>
</dbReference>
<dbReference type="PANTHER" id="PTHR10357:SF226">
    <property type="entry name" value="ALPHA-AMYLASE 4"/>
    <property type="match status" value="1"/>
</dbReference>
<dbReference type="GeneID" id="80877402"/>
<dbReference type="Proteomes" id="UP001212411">
    <property type="component" value="Chromosome 2"/>
</dbReference>
<comment type="cofactor">
    <cofactor evidence="1">
        <name>Ca(2+)</name>
        <dbReference type="ChEBI" id="CHEBI:29108"/>
    </cofactor>
</comment>
<dbReference type="PANTHER" id="PTHR10357">
    <property type="entry name" value="ALPHA-AMYLASE FAMILY MEMBER"/>
    <property type="match status" value="1"/>
</dbReference>
<evidence type="ECO:0000313" key="13">
    <source>
        <dbReference type="EMBL" id="WBW73296.1"/>
    </source>
</evidence>
<feature type="compositionally biased region" description="Acidic residues" evidence="10">
    <location>
        <begin position="217"/>
        <end position="229"/>
    </location>
</feature>
<dbReference type="Gene3D" id="2.60.40.1180">
    <property type="entry name" value="Golgi alpha-mannosidase II"/>
    <property type="match status" value="1"/>
</dbReference>
<evidence type="ECO:0000256" key="1">
    <source>
        <dbReference type="ARBA" id="ARBA00001913"/>
    </source>
</evidence>
<proteinExistence type="inferred from homology"/>
<keyword evidence="3" id="KW-0479">Metal-binding</keyword>
<feature type="disulfide bond" evidence="8">
    <location>
        <begin position="52"/>
        <end position="60"/>
    </location>
</feature>
<dbReference type="SMART" id="SM00642">
    <property type="entry name" value="Aamy"/>
    <property type="match status" value="1"/>
</dbReference>
<evidence type="ECO:0000256" key="10">
    <source>
        <dbReference type="SAM" id="MobiDB-lite"/>
    </source>
</evidence>
<sequence>MKLSLKNLGLSIGLVSGVVSPVLALGAEDWKKQSIYSVLTDRFATKDVVPRCNIRLQEYCGGDWSGIQDHLDYIQELGFTALLLSPVAEVVENTEKSNLCKGYQGYSYRLNTRFGTEKELRELSDALHMRGMNLMVDVVINHLDLHEVGEIIDEEYDSSDEEDNDDENCVVLDDEDSTDEDDSIPCEECSFPDHNDEDSTDEDDSIPCEECSLPDHNDEDSTDEDDSIPCEECSLPDHNDEDSTDEDDSIPCEECSFPDHNDEDSTDEDDSIPCEECSLPDHNDEDSTDEDDSIPCEECSLPDHNDEDSTDEDDSIPCEECSLPDHNKNLIFIKEALKEYIHSFVKDFKVDGIRIGSANHFPKEYLPEFCEAAGVYCMAESLSQDAIEICDGQNSIEGLMNHPVEDAARVAFLSSNLDGMINLADAMTDIRGLCRDPLSLANFVETPYLSRMASITSDPAALKNAIAFLLMGDGIPIMYYGQELALRGTTDPYTRPVFWEKGFPKKNPYYYFTSVVNNFRNAMFKSDSGETFLTSQSDISIVDGRVMLLQRGEVITVLNNLGSFYIRFHYTVSALEHKWIDIITCKTVPVEDNRQVFIIRNGDPMILYPEYKSYELGICPSPSIPTEDRFFATPVSDPSSSFSSTLPDPEGPQASKATEPKQSANSIIIALFVSLIMIL</sequence>
<feature type="signal peptide" evidence="11">
    <location>
        <begin position="1"/>
        <end position="24"/>
    </location>
</feature>
<evidence type="ECO:0000256" key="2">
    <source>
        <dbReference type="ARBA" id="ARBA00008061"/>
    </source>
</evidence>
<dbReference type="GO" id="GO:0004556">
    <property type="term" value="F:alpha-amylase activity"/>
    <property type="evidence" value="ECO:0007669"/>
    <property type="project" value="InterPro"/>
</dbReference>
<evidence type="ECO:0000256" key="5">
    <source>
        <dbReference type="ARBA" id="ARBA00022837"/>
    </source>
</evidence>
<feature type="chain" id="PRO_5042182943" evidence="11">
    <location>
        <begin position="25"/>
        <end position="679"/>
    </location>
</feature>
<feature type="region of interest" description="Disordered" evidence="10">
    <location>
        <begin position="156"/>
        <end position="318"/>
    </location>
</feature>
<evidence type="ECO:0000256" key="7">
    <source>
        <dbReference type="ARBA" id="ARBA00023295"/>
    </source>
</evidence>
<keyword evidence="8" id="KW-1015">Disulfide bond</keyword>
<dbReference type="Gene3D" id="3.20.20.80">
    <property type="entry name" value="Glycosidases"/>
    <property type="match status" value="2"/>
</dbReference>
<feature type="compositionally biased region" description="Acidic residues" evidence="10">
    <location>
        <begin position="239"/>
        <end position="251"/>
    </location>
</feature>
<dbReference type="KEGG" id="som:SOMG_03926"/>
<dbReference type="AlphaFoldDB" id="A0AAE9WDH0"/>
<feature type="compositionally biased region" description="Acidic residues" evidence="10">
    <location>
        <begin position="305"/>
        <end position="317"/>
    </location>
</feature>
<dbReference type="PIRSF" id="PIRSF001024">
    <property type="entry name" value="Alph-amyl_fung"/>
    <property type="match status" value="1"/>
</dbReference>
<keyword evidence="11" id="KW-0732">Signal</keyword>
<name>A0AAE9WDH0_9SCHI</name>
<protein>
    <submittedName>
        <fullName evidence="13">Alpha-amylase-like protein Aah4</fullName>
    </submittedName>
</protein>
<feature type="region of interest" description="Disordered" evidence="10">
    <location>
        <begin position="635"/>
        <end position="659"/>
    </location>
</feature>
<feature type="compositionally biased region" description="Acidic residues" evidence="10">
    <location>
        <begin position="195"/>
        <end position="207"/>
    </location>
</feature>
<accession>A0AAE9WDH0</accession>
<feature type="binding site" evidence="9">
    <location>
        <position position="57"/>
    </location>
    <ligand>
        <name>substrate</name>
    </ligand>
</feature>
<dbReference type="InterPro" id="IPR017853">
    <property type="entry name" value="GH"/>
</dbReference>
<feature type="binding site" evidence="9">
    <location>
        <position position="495"/>
    </location>
    <ligand>
        <name>substrate</name>
    </ligand>
</feature>
<evidence type="ECO:0000256" key="3">
    <source>
        <dbReference type="ARBA" id="ARBA00022723"/>
    </source>
</evidence>
<evidence type="ECO:0000256" key="4">
    <source>
        <dbReference type="ARBA" id="ARBA00022801"/>
    </source>
</evidence>
<evidence type="ECO:0000256" key="9">
    <source>
        <dbReference type="PIRSR" id="PIRSR001024-5"/>
    </source>
</evidence>
<feature type="disulfide bond" evidence="8">
    <location>
        <begin position="585"/>
        <end position="619"/>
    </location>
</feature>
<evidence type="ECO:0000256" key="8">
    <source>
        <dbReference type="PIRSR" id="PIRSR001024-4"/>
    </source>
</evidence>
<dbReference type="SUPFAM" id="SSF51445">
    <property type="entry name" value="(Trans)glycosidases"/>
    <property type="match status" value="1"/>
</dbReference>
<feature type="disulfide bond" evidence="8">
    <location>
        <begin position="390"/>
        <end position="434"/>
    </location>
</feature>
<dbReference type="GO" id="GO:0005509">
    <property type="term" value="F:calcium ion binding"/>
    <property type="evidence" value="ECO:0007669"/>
    <property type="project" value="InterPro"/>
</dbReference>
<dbReference type="InterPro" id="IPR006047">
    <property type="entry name" value="GH13_cat_dom"/>
</dbReference>
<feature type="binding site" evidence="9">
    <location>
        <position position="354"/>
    </location>
    <ligand>
        <name>substrate</name>
    </ligand>
</feature>
<feature type="compositionally biased region" description="Low complexity" evidence="10">
    <location>
        <begin position="635"/>
        <end position="648"/>
    </location>
</feature>
<keyword evidence="5" id="KW-0106">Calcium</keyword>